<dbReference type="Pfam" id="PF02626">
    <property type="entry name" value="CT_A_B"/>
    <property type="match status" value="1"/>
</dbReference>
<dbReference type="GO" id="GO:0005524">
    <property type="term" value="F:ATP binding"/>
    <property type="evidence" value="ECO:0007669"/>
    <property type="project" value="UniProtKB-KW"/>
</dbReference>
<keyword evidence="3" id="KW-0067">ATP-binding</keyword>
<keyword evidence="5" id="KW-0456">Lyase</keyword>
<sequence length="343" mass="35115">MSGFRVLQVGPVVSVQDMGRPGLLERGISQGGAADVLALAEGAALLRQDAGLAALEMGGLGGTFEATGAMRIALTGAPMLATLDGAALAWNASHLVAAGQKLVIGAARRGVYGYLHLGGGIETDRVLGSRAAHLMGGIGRATQAGDVLPAGPDTGHETGLGIGAEDRFSGGALRIVESFQTSLFPADVRERFGATAFTRGGRANRMGVEMVSDGAGFSAAGQLNILSEVIAPGDVQMTGDGKPFVLLRECQTTGGYPRIGTVLPCDLARVAQAGNGAALRFDWVSLQEGLEIQARYEAHVKSLPSRCASLVRDPADMADLLSYQLISGAVSAGADPFDIGENT</sequence>
<evidence type="ECO:0000313" key="5">
    <source>
        <dbReference type="EMBL" id="AZV76734.1"/>
    </source>
</evidence>
<dbReference type="InterPro" id="IPR052708">
    <property type="entry name" value="PxpC"/>
</dbReference>
<gene>
    <name evidence="5" type="ORF">EBB79_01675</name>
</gene>
<dbReference type="EMBL" id="CP033219">
    <property type="protein sequence ID" value="AZV76734.1"/>
    <property type="molecule type" value="Genomic_DNA"/>
</dbReference>
<dbReference type="InterPro" id="IPR003778">
    <property type="entry name" value="CT_A_B"/>
</dbReference>
<reference evidence="5 6" key="1">
    <citation type="submission" date="2018-10" db="EMBL/GenBank/DDBJ databases">
        <title>Parasedimentitalea marina sp. nov., a psychrophilic bacterium isolated from deep seawater of the New Britain Trench.</title>
        <authorList>
            <person name="Cao J."/>
        </authorList>
    </citation>
    <scope>NUCLEOTIDE SEQUENCE [LARGE SCALE GENOMIC DNA]</scope>
    <source>
        <strain evidence="5 6">W43</strain>
    </source>
</reference>
<organism evidence="5 6">
    <name type="scientific">Parasedimentitalea marina</name>
    <dbReference type="NCBI Taxonomy" id="2483033"/>
    <lineage>
        <taxon>Bacteria</taxon>
        <taxon>Pseudomonadati</taxon>
        <taxon>Pseudomonadota</taxon>
        <taxon>Alphaproteobacteria</taxon>
        <taxon>Rhodobacterales</taxon>
        <taxon>Paracoccaceae</taxon>
        <taxon>Parasedimentitalea</taxon>
    </lineage>
</organism>
<dbReference type="InterPro" id="IPR029000">
    <property type="entry name" value="Cyclophilin-like_dom_sf"/>
</dbReference>
<evidence type="ECO:0000256" key="3">
    <source>
        <dbReference type="ARBA" id="ARBA00022840"/>
    </source>
</evidence>
<dbReference type="PANTHER" id="PTHR43309">
    <property type="entry name" value="5-OXOPROLINASE SUBUNIT C"/>
    <property type="match status" value="1"/>
</dbReference>
<dbReference type="KEGG" id="sedi:EBB79_01675"/>
<dbReference type="Gene3D" id="2.40.100.10">
    <property type="entry name" value="Cyclophilin-like"/>
    <property type="match status" value="1"/>
</dbReference>
<dbReference type="Proteomes" id="UP000283063">
    <property type="component" value="Chromosome"/>
</dbReference>
<dbReference type="RefSeq" id="WP_127747174.1">
    <property type="nucleotide sequence ID" value="NZ_CP033219.1"/>
</dbReference>
<protein>
    <submittedName>
        <fullName evidence="5">Urea amidolyase</fullName>
    </submittedName>
</protein>
<dbReference type="GO" id="GO:0016787">
    <property type="term" value="F:hydrolase activity"/>
    <property type="evidence" value="ECO:0007669"/>
    <property type="project" value="UniProtKB-KW"/>
</dbReference>
<evidence type="ECO:0000256" key="1">
    <source>
        <dbReference type="ARBA" id="ARBA00022741"/>
    </source>
</evidence>
<dbReference type="OrthoDB" id="9768696at2"/>
<proteinExistence type="predicted"/>
<dbReference type="PANTHER" id="PTHR43309:SF3">
    <property type="entry name" value="5-OXOPROLINASE SUBUNIT C"/>
    <property type="match status" value="1"/>
</dbReference>
<accession>A0A3T0MY93</accession>
<keyword evidence="1" id="KW-0547">Nucleotide-binding</keyword>
<evidence type="ECO:0000256" key="2">
    <source>
        <dbReference type="ARBA" id="ARBA00022801"/>
    </source>
</evidence>
<feature type="domain" description="Carboxyltransferase" evidence="4">
    <location>
        <begin position="25"/>
        <end position="299"/>
    </location>
</feature>
<keyword evidence="6" id="KW-1185">Reference proteome</keyword>
<evidence type="ECO:0000259" key="4">
    <source>
        <dbReference type="SMART" id="SM00797"/>
    </source>
</evidence>
<dbReference type="AlphaFoldDB" id="A0A3T0MY93"/>
<name>A0A3T0MY93_9RHOB</name>
<dbReference type="SMART" id="SM00797">
    <property type="entry name" value="AHS2"/>
    <property type="match status" value="1"/>
</dbReference>
<dbReference type="GO" id="GO:0016829">
    <property type="term" value="F:lyase activity"/>
    <property type="evidence" value="ECO:0007669"/>
    <property type="project" value="UniProtKB-KW"/>
</dbReference>
<keyword evidence="2" id="KW-0378">Hydrolase</keyword>
<evidence type="ECO:0000313" key="6">
    <source>
        <dbReference type="Proteomes" id="UP000283063"/>
    </source>
</evidence>